<evidence type="ECO:0000256" key="2">
    <source>
        <dbReference type="ARBA" id="ARBA00022475"/>
    </source>
</evidence>
<reference evidence="8" key="1">
    <citation type="submission" date="2016-10" db="EMBL/GenBank/DDBJ databases">
        <authorList>
            <person name="Varghese N."/>
            <person name="Submissions S."/>
        </authorList>
    </citation>
    <scope>NUCLEOTIDE SEQUENCE [LARGE SCALE GENOMIC DNA]</scope>
    <source>
        <strain evidence="8">CGMCC 4.6858</strain>
    </source>
</reference>
<dbReference type="EMBL" id="FMZM01000009">
    <property type="protein sequence ID" value="SDD55440.1"/>
    <property type="molecule type" value="Genomic_DNA"/>
</dbReference>
<dbReference type="InterPro" id="IPR003838">
    <property type="entry name" value="ABC3_permease_C"/>
</dbReference>
<dbReference type="PANTHER" id="PTHR30287:SF1">
    <property type="entry name" value="INNER MEMBRANE PROTEIN"/>
    <property type="match status" value="1"/>
</dbReference>
<evidence type="ECO:0000256" key="3">
    <source>
        <dbReference type="ARBA" id="ARBA00022692"/>
    </source>
</evidence>
<evidence type="ECO:0000256" key="4">
    <source>
        <dbReference type="ARBA" id="ARBA00022989"/>
    </source>
</evidence>
<dbReference type="InterPro" id="IPR038766">
    <property type="entry name" value="Membrane_comp_ABC_pdt"/>
</dbReference>
<dbReference type="GO" id="GO:0005886">
    <property type="term" value="C:plasma membrane"/>
    <property type="evidence" value="ECO:0007669"/>
    <property type="project" value="UniProtKB-SubCell"/>
</dbReference>
<dbReference type="Pfam" id="PF02687">
    <property type="entry name" value="FtsX"/>
    <property type="match status" value="2"/>
</dbReference>
<proteinExistence type="predicted"/>
<keyword evidence="8" id="KW-1185">Reference proteome</keyword>
<feature type="domain" description="ABC3 transporter permease C-terminal" evidence="6">
    <location>
        <begin position="57"/>
        <end position="173"/>
    </location>
</feature>
<keyword evidence="3" id="KW-0812">Transmembrane</keyword>
<dbReference type="AlphaFoldDB" id="A0A1G6VP56"/>
<evidence type="ECO:0000259" key="6">
    <source>
        <dbReference type="Pfam" id="PF02687"/>
    </source>
</evidence>
<organism evidence="7 8">
    <name type="scientific">Nocardioides lianchengensis</name>
    <dbReference type="NCBI Taxonomy" id="1045774"/>
    <lineage>
        <taxon>Bacteria</taxon>
        <taxon>Bacillati</taxon>
        <taxon>Actinomycetota</taxon>
        <taxon>Actinomycetes</taxon>
        <taxon>Propionibacteriales</taxon>
        <taxon>Nocardioidaceae</taxon>
        <taxon>Nocardioides</taxon>
    </lineage>
</organism>
<gene>
    <name evidence="7" type="ORF">SAMN05421872_1095</name>
</gene>
<comment type="subcellular location">
    <subcellularLocation>
        <location evidence="1">Cell membrane</location>
        <topology evidence="1">Multi-pass membrane protein</topology>
    </subcellularLocation>
</comment>
<sequence length="621" mass="62144">MSTWSLARRSAWAHRAGFTGTALVLVLAGLLIAVAGVLGESGLRDSGLLVVLAGSYAGTVLTVVVLVVAATVSLALRGRRRELALLRTVGATRGQLRAQVGTEVVLVALVAVPLGASVGLLLAPLLAPLLRDAGLVEAGATLSLSPLPVLSATVLLLPVAWLAARLSVRETLRAAPGPAARASAVETTTIGVVRRGAAVALALLGLAAALSPLVVPGTVGSAGAATSAFLLVGAAALAGPSLVGWAFAHSARAERFLGPAGRLGVANLRGFAQRLTLVVVPLALALTAGTAQTTVDRTVAAATETQLRDGLHADAVVTAPGGLTPTDVDAVTGLAGVTAVAGLATSPARVLTDADLDGVVDALAWEQTVVRSVAGDADLLDPDVSAGSLADLTGAGTIAVSSDATFETGFDLGDSVPVRWPDGSTSSPTVVAVYERGLGFGDYLVGPHTLDAHRTDRSADALLVDADAAGRAALAGLGLEAATPASYAADASSADAAERRLSTVLLLGLLGFVLLAAANALVMTTVRRRGELRLLRRTGATGRQLTRMVLVEALVTGALAWLVGTLAVVPTVLGVGLGMLGPAVPPVDLAAYAVLSLAALLLPVLTAVPAAAYLVRRERAA</sequence>
<evidence type="ECO:0000313" key="7">
    <source>
        <dbReference type="EMBL" id="SDD55440.1"/>
    </source>
</evidence>
<dbReference type="RefSeq" id="WP_170867099.1">
    <property type="nucleotide sequence ID" value="NZ_FMZM01000009.1"/>
</dbReference>
<feature type="domain" description="ABC3 transporter permease C-terminal" evidence="6">
    <location>
        <begin position="506"/>
        <end position="616"/>
    </location>
</feature>
<accession>A0A1G6VP56</accession>
<evidence type="ECO:0000313" key="8">
    <source>
        <dbReference type="Proteomes" id="UP000199034"/>
    </source>
</evidence>
<protein>
    <submittedName>
        <fullName evidence="7">Putative ABC transport system permease protein</fullName>
    </submittedName>
</protein>
<keyword evidence="4" id="KW-1133">Transmembrane helix</keyword>
<evidence type="ECO:0000256" key="5">
    <source>
        <dbReference type="ARBA" id="ARBA00023136"/>
    </source>
</evidence>
<dbReference type="STRING" id="1045774.SAMN05421872_1095"/>
<evidence type="ECO:0000256" key="1">
    <source>
        <dbReference type="ARBA" id="ARBA00004651"/>
    </source>
</evidence>
<keyword evidence="5" id="KW-0472">Membrane</keyword>
<dbReference type="PANTHER" id="PTHR30287">
    <property type="entry name" value="MEMBRANE COMPONENT OF PREDICTED ABC SUPERFAMILY METABOLITE UPTAKE TRANSPORTER"/>
    <property type="match status" value="1"/>
</dbReference>
<dbReference type="Proteomes" id="UP000199034">
    <property type="component" value="Unassembled WGS sequence"/>
</dbReference>
<name>A0A1G6VP56_9ACTN</name>
<keyword evidence="2" id="KW-1003">Cell membrane</keyword>